<organism evidence="1">
    <name type="scientific">Anguilla anguilla</name>
    <name type="common">European freshwater eel</name>
    <name type="synonym">Muraena anguilla</name>
    <dbReference type="NCBI Taxonomy" id="7936"/>
    <lineage>
        <taxon>Eukaryota</taxon>
        <taxon>Metazoa</taxon>
        <taxon>Chordata</taxon>
        <taxon>Craniata</taxon>
        <taxon>Vertebrata</taxon>
        <taxon>Euteleostomi</taxon>
        <taxon>Actinopterygii</taxon>
        <taxon>Neopterygii</taxon>
        <taxon>Teleostei</taxon>
        <taxon>Anguilliformes</taxon>
        <taxon>Anguillidae</taxon>
        <taxon>Anguilla</taxon>
    </lineage>
</organism>
<sequence>MALGTIHKRETDCSVFICAGPRAGPGCNILSGFNDDVGFFLISDRALRLNQARQGHGALKQTHMTC</sequence>
<name>A0A0E9RMV6_ANGAN</name>
<accession>A0A0E9RMV6</accession>
<protein>
    <submittedName>
        <fullName evidence="1">Uncharacterized protein</fullName>
    </submittedName>
</protein>
<dbReference type="EMBL" id="GBXM01078415">
    <property type="protein sequence ID" value="JAH30162.1"/>
    <property type="molecule type" value="Transcribed_RNA"/>
</dbReference>
<reference evidence="1" key="1">
    <citation type="submission" date="2014-11" db="EMBL/GenBank/DDBJ databases">
        <authorList>
            <person name="Amaro Gonzalez C."/>
        </authorList>
    </citation>
    <scope>NUCLEOTIDE SEQUENCE</scope>
</reference>
<dbReference type="AlphaFoldDB" id="A0A0E9RMV6"/>
<proteinExistence type="predicted"/>
<evidence type="ECO:0000313" key="1">
    <source>
        <dbReference type="EMBL" id="JAH30162.1"/>
    </source>
</evidence>
<reference evidence="1" key="2">
    <citation type="journal article" date="2015" name="Fish Shellfish Immunol.">
        <title>Early steps in the European eel (Anguilla anguilla)-Vibrio vulnificus interaction in the gills: Role of the RtxA13 toxin.</title>
        <authorList>
            <person name="Callol A."/>
            <person name="Pajuelo D."/>
            <person name="Ebbesson L."/>
            <person name="Teles M."/>
            <person name="MacKenzie S."/>
            <person name="Amaro C."/>
        </authorList>
    </citation>
    <scope>NUCLEOTIDE SEQUENCE</scope>
</reference>